<evidence type="ECO:0000313" key="7">
    <source>
        <dbReference type="Proteomes" id="UP000614601"/>
    </source>
</evidence>
<dbReference type="Proteomes" id="UP000614601">
    <property type="component" value="Unassembled WGS sequence"/>
</dbReference>
<comment type="subcellular location">
    <subcellularLocation>
        <location evidence="1">Membrane</location>
        <topology evidence="1">Multi-pass membrane protein</topology>
    </subcellularLocation>
</comment>
<evidence type="ECO:0000256" key="2">
    <source>
        <dbReference type="ARBA" id="ARBA00022692"/>
    </source>
</evidence>
<organism evidence="6 7">
    <name type="scientific">Bursaphelenchus okinawaensis</name>
    <dbReference type="NCBI Taxonomy" id="465554"/>
    <lineage>
        <taxon>Eukaryota</taxon>
        <taxon>Metazoa</taxon>
        <taxon>Ecdysozoa</taxon>
        <taxon>Nematoda</taxon>
        <taxon>Chromadorea</taxon>
        <taxon>Rhabditida</taxon>
        <taxon>Tylenchina</taxon>
        <taxon>Tylenchomorpha</taxon>
        <taxon>Aphelenchoidea</taxon>
        <taxon>Aphelenchoididae</taxon>
        <taxon>Bursaphelenchus</taxon>
    </lineage>
</organism>
<protein>
    <submittedName>
        <fullName evidence="6">Uncharacterized protein</fullName>
    </submittedName>
</protein>
<dbReference type="OrthoDB" id="361532at2759"/>
<feature type="transmembrane region" description="Helical" evidence="5">
    <location>
        <begin position="63"/>
        <end position="89"/>
    </location>
</feature>
<evidence type="ECO:0000313" key="6">
    <source>
        <dbReference type="EMBL" id="CAD5211218.1"/>
    </source>
</evidence>
<evidence type="ECO:0000256" key="4">
    <source>
        <dbReference type="ARBA" id="ARBA00023136"/>
    </source>
</evidence>
<keyword evidence="4 5" id="KW-0472">Membrane</keyword>
<evidence type="ECO:0000256" key="3">
    <source>
        <dbReference type="ARBA" id="ARBA00022989"/>
    </source>
</evidence>
<dbReference type="Pfam" id="PF15795">
    <property type="entry name" value="Spec3"/>
    <property type="match status" value="1"/>
</dbReference>
<keyword evidence="7" id="KW-1185">Reference proteome</keyword>
<dbReference type="InterPro" id="IPR026673">
    <property type="entry name" value="SPEC3/Stum"/>
</dbReference>
<proteinExistence type="predicted"/>
<dbReference type="AlphaFoldDB" id="A0A811K6W1"/>
<evidence type="ECO:0000256" key="5">
    <source>
        <dbReference type="SAM" id="Phobius"/>
    </source>
</evidence>
<sequence>MDDDQPLDTFNPEPYSFVITERRRKKPRKRNHGFFRQAVPCLPFPLAVVCCTLNVIFPGFGTIFAGCMLLLSPLIIGYVWSIMWGVLFIQISRRWWISRLEDRENLIENCPCSSW</sequence>
<reference evidence="6" key="1">
    <citation type="submission" date="2020-09" db="EMBL/GenBank/DDBJ databases">
        <authorList>
            <person name="Kikuchi T."/>
        </authorList>
    </citation>
    <scope>NUCLEOTIDE SEQUENCE</scope>
    <source>
        <strain evidence="6">SH1</strain>
    </source>
</reference>
<dbReference type="EMBL" id="CAJFCW020000002">
    <property type="protein sequence ID" value="CAG9092931.1"/>
    <property type="molecule type" value="Genomic_DNA"/>
</dbReference>
<gene>
    <name evidence="6" type="ORF">BOKJ2_LOCUS3584</name>
</gene>
<accession>A0A811K6W1</accession>
<evidence type="ECO:0000256" key="1">
    <source>
        <dbReference type="ARBA" id="ARBA00004141"/>
    </source>
</evidence>
<comment type="caution">
    <text evidence="6">The sequence shown here is derived from an EMBL/GenBank/DDBJ whole genome shotgun (WGS) entry which is preliminary data.</text>
</comment>
<name>A0A811K6W1_9BILA</name>
<keyword evidence="2 5" id="KW-0812">Transmembrane</keyword>
<feature type="transmembrane region" description="Helical" evidence="5">
    <location>
        <begin position="33"/>
        <end position="57"/>
    </location>
</feature>
<keyword evidence="3 5" id="KW-1133">Transmembrane helix</keyword>
<dbReference type="PANTHER" id="PTHR21676:SF6">
    <property type="entry name" value="PROTEIN STUM"/>
    <property type="match status" value="1"/>
</dbReference>
<dbReference type="Proteomes" id="UP000783686">
    <property type="component" value="Unassembled WGS sequence"/>
</dbReference>
<dbReference type="PANTHER" id="PTHR21676">
    <property type="entry name" value="PROTEIN STUM"/>
    <property type="match status" value="1"/>
</dbReference>
<dbReference type="EMBL" id="CAJFDH010000002">
    <property type="protein sequence ID" value="CAD5211218.1"/>
    <property type="molecule type" value="Genomic_DNA"/>
</dbReference>
<dbReference type="GO" id="GO:0016020">
    <property type="term" value="C:membrane"/>
    <property type="evidence" value="ECO:0007669"/>
    <property type="project" value="UniProtKB-SubCell"/>
</dbReference>